<organism evidence="3">
    <name type="scientific">bioreactor metagenome</name>
    <dbReference type="NCBI Taxonomy" id="1076179"/>
    <lineage>
        <taxon>unclassified sequences</taxon>
        <taxon>metagenomes</taxon>
        <taxon>ecological metagenomes</taxon>
    </lineage>
</organism>
<dbReference type="AlphaFoldDB" id="A0A645AR17"/>
<dbReference type="InterPro" id="IPR036895">
    <property type="entry name" value="Uracil-DNA_glycosylase-like_sf"/>
</dbReference>
<protein>
    <recommendedName>
        <fullName evidence="2">Uracil-DNA glycosylase-like domain-containing protein</fullName>
    </recommendedName>
</protein>
<feature type="compositionally biased region" description="Pro residues" evidence="1">
    <location>
        <begin position="39"/>
        <end position="49"/>
    </location>
</feature>
<dbReference type="EMBL" id="VSSQ01014270">
    <property type="protein sequence ID" value="MPM53293.1"/>
    <property type="molecule type" value="Genomic_DNA"/>
</dbReference>
<reference evidence="3" key="1">
    <citation type="submission" date="2019-08" db="EMBL/GenBank/DDBJ databases">
        <authorList>
            <person name="Kucharzyk K."/>
            <person name="Murdoch R.W."/>
            <person name="Higgins S."/>
            <person name="Loffler F."/>
        </authorList>
    </citation>
    <scope>NUCLEOTIDE SEQUENCE</scope>
</reference>
<dbReference type="Pfam" id="PF03167">
    <property type="entry name" value="UDG"/>
    <property type="match status" value="1"/>
</dbReference>
<proteinExistence type="predicted"/>
<name>A0A645AR17_9ZZZZ</name>
<dbReference type="InterPro" id="IPR005122">
    <property type="entry name" value="Uracil-DNA_glycosylase-like"/>
</dbReference>
<gene>
    <name evidence="3" type="ORF">SDC9_100060</name>
</gene>
<dbReference type="SMART" id="SM00986">
    <property type="entry name" value="UDG"/>
    <property type="match status" value="1"/>
</dbReference>
<feature type="region of interest" description="Disordered" evidence="1">
    <location>
        <begin position="1"/>
        <end position="60"/>
    </location>
</feature>
<feature type="compositionally biased region" description="Low complexity" evidence="1">
    <location>
        <begin position="27"/>
        <end position="38"/>
    </location>
</feature>
<feature type="compositionally biased region" description="Low complexity" evidence="1">
    <location>
        <begin position="50"/>
        <end position="60"/>
    </location>
</feature>
<evidence type="ECO:0000259" key="2">
    <source>
        <dbReference type="SMART" id="SM00986"/>
    </source>
</evidence>
<sequence>MARSAAVQTPVMERPTPQVAAAPATSPPAMQARQRPAPLGTPPVTPPAATPIASPAPSSSSSAAALLRPAQALYPNADAAATPKDLGAGWLVVFETPTPDEPFGGDSGKLLDNMLRAMRLHLHPRTFACVLERSNAAGQDANHPAIQAALADTLAQLRPSMVLVLGLGAARATLGNREPLGRLRAVQHQMADGTPAIVSYDPAYLLRAPDAKGSAWADLCRALAVVRKATPA</sequence>
<evidence type="ECO:0000256" key="1">
    <source>
        <dbReference type="SAM" id="MobiDB-lite"/>
    </source>
</evidence>
<accession>A0A645AR17</accession>
<dbReference type="Gene3D" id="3.40.470.10">
    <property type="entry name" value="Uracil-DNA glycosylase-like domain"/>
    <property type="match status" value="1"/>
</dbReference>
<dbReference type="SMART" id="SM00987">
    <property type="entry name" value="UreE_C"/>
    <property type="match status" value="1"/>
</dbReference>
<evidence type="ECO:0000313" key="3">
    <source>
        <dbReference type="EMBL" id="MPM53293.1"/>
    </source>
</evidence>
<dbReference type="SUPFAM" id="SSF52141">
    <property type="entry name" value="Uracil-DNA glycosylase-like"/>
    <property type="match status" value="1"/>
</dbReference>
<comment type="caution">
    <text evidence="3">The sequence shown here is derived from an EMBL/GenBank/DDBJ whole genome shotgun (WGS) entry which is preliminary data.</text>
</comment>
<feature type="domain" description="Uracil-DNA glycosylase-like" evidence="2">
    <location>
        <begin position="80"/>
        <end position="220"/>
    </location>
</feature>